<dbReference type="AlphaFoldDB" id="A0A4C1XV10"/>
<keyword evidence="2" id="KW-1185">Reference proteome</keyword>
<accession>A0A4C1XV10</accession>
<proteinExistence type="predicted"/>
<name>A0A4C1XV10_EUMVA</name>
<dbReference type="EMBL" id="BGZK01000946">
    <property type="protein sequence ID" value="GBP66057.1"/>
    <property type="molecule type" value="Genomic_DNA"/>
</dbReference>
<evidence type="ECO:0000313" key="2">
    <source>
        <dbReference type="Proteomes" id="UP000299102"/>
    </source>
</evidence>
<comment type="caution">
    <text evidence="1">The sequence shown here is derived from an EMBL/GenBank/DDBJ whole genome shotgun (WGS) entry which is preliminary data.</text>
</comment>
<evidence type="ECO:0000313" key="1">
    <source>
        <dbReference type="EMBL" id="GBP66057.1"/>
    </source>
</evidence>
<reference evidence="1 2" key="1">
    <citation type="journal article" date="2019" name="Commun. Biol.">
        <title>The bagworm genome reveals a unique fibroin gene that provides high tensile strength.</title>
        <authorList>
            <person name="Kono N."/>
            <person name="Nakamura H."/>
            <person name="Ohtoshi R."/>
            <person name="Tomita M."/>
            <person name="Numata K."/>
            <person name="Arakawa K."/>
        </authorList>
    </citation>
    <scope>NUCLEOTIDE SEQUENCE [LARGE SCALE GENOMIC DNA]</scope>
</reference>
<gene>
    <name evidence="1" type="ORF">EVAR_37705_1</name>
</gene>
<dbReference type="Proteomes" id="UP000299102">
    <property type="component" value="Unassembled WGS sequence"/>
</dbReference>
<protein>
    <submittedName>
        <fullName evidence="1">Uncharacterized protein</fullName>
    </submittedName>
</protein>
<organism evidence="1 2">
    <name type="scientific">Eumeta variegata</name>
    <name type="common">Bagworm moth</name>
    <name type="synonym">Eumeta japonica</name>
    <dbReference type="NCBI Taxonomy" id="151549"/>
    <lineage>
        <taxon>Eukaryota</taxon>
        <taxon>Metazoa</taxon>
        <taxon>Ecdysozoa</taxon>
        <taxon>Arthropoda</taxon>
        <taxon>Hexapoda</taxon>
        <taxon>Insecta</taxon>
        <taxon>Pterygota</taxon>
        <taxon>Neoptera</taxon>
        <taxon>Endopterygota</taxon>
        <taxon>Lepidoptera</taxon>
        <taxon>Glossata</taxon>
        <taxon>Ditrysia</taxon>
        <taxon>Tineoidea</taxon>
        <taxon>Psychidae</taxon>
        <taxon>Oiketicinae</taxon>
        <taxon>Eumeta</taxon>
    </lineage>
</organism>
<sequence length="67" mass="7348">MFLEIDGGLGEYAQARQHAILLLEPIIPGEETYRVTHELDVSAWNGLHAETSLNTLTILSGLKTSVN</sequence>